<gene>
    <name evidence="1" type="ORF">UCDDA912_g06016</name>
</gene>
<name>A0A0G2I1L7_9PEZI</name>
<dbReference type="PANTHER" id="PTHR47332:SF6">
    <property type="entry name" value="SET DOMAIN-CONTAINING PROTEIN"/>
    <property type="match status" value="1"/>
</dbReference>
<dbReference type="PANTHER" id="PTHR47332">
    <property type="entry name" value="SET DOMAIN-CONTAINING PROTEIN 5"/>
    <property type="match status" value="1"/>
</dbReference>
<reference evidence="1 2" key="2">
    <citation type="submission" date="2015-05" db="EMBL/GenBank/DDBJ databases">
        <authorList>
            <person name="Morales-Cruz A."/>
            <person name="Amrine K.C."/>
            <person name="Cantu D."/>
        </authorList>
    </citation>
    <scope>NUCLEOTIDE SEQUENCE [LARGE SCALE GENOMIC DNA]</scope>
    <source>
        <strain evidence="1">DA912</strain>
    </source>
</reference>
<dbReference type="STRING" id="1214573.A0A0G2I1L7"/>
<dbReference type="OrthoDB" id="1028014at2759"/>
<evidence type="ECO:0000313" key="1">
    <source>
        <dbReference type="EMBL" id="KKY33985.1"/>
    </source>
</evidence>
<dbReference type="AlphaFoldDB" id="A0A0G2I1L7"/>
<protein>
    <submittedName>
        <fullName evidence="1">Putative ankyrin repeat protein</fullName>
    </submittedName>
</protein>
<comment type="caution">
    <text evidence="1">The sequence shown here is derived from an EMBL/GenBank/DDBJ whole genome shotgun (WGS) entry which is preliminary data.</text>
</comment>
<evidence type="ECO:0000313" key="2">
    <source>
        <dbReference type="Proteomes" id="UP000034680"/>
    </source>
</evidence>
<organism evidence="1 2">
    <name type="scientific">Diaporthe ampelina</name>
    <dbReference type="NCBI Taxonomy" id="1214573"/>
    <lineage>
        <taxon>Eukaryota</taxon>
        <taxon>Fungi</taxon>
        <taxon>Dikarya</taxon>
        <taxon>Ascomycota</taxon>
        <taxon>Pezizomycotina</taxon>
        <taxon>Sordariomycetes</taxon>
        <taxon>Sordariomycetidae</taxon>
        <taxon>Diaporthales</taxon>
        <taxon>Diaporthaceae</taxon>
        <taxon>Diaporthe</taxon>
    </lineage>
</organism>
<dbReference type="Proteomes" id="UP000034680">
    <property type="component" value="Unassembled WGS sequence"/>
</dbReference>
<reference evidence="1 2" key="1">
    <citation type="submission" date="2015-05" db="EMBL/GenBank/DDBJ databases">
        <title>Distinctive expansion of gene families associated with plant cell wall degradation and secondary metabolism in the genomes of grapevine trunk pathogens.</title>
        <authorList>
            <person name="Lawrence D.P."/>
            <person name="Travadon R."/>
            <person name="Rolshausen P.E."/>
            <person name="Baumgartner K."/>
        </authorList>
    </citation>
    <scope>NUCLEOTIDE SEQUENCE [LARGE SCALE GENOMIC DNA]</scope>
    <source>
        <strain evidence="1">DA912</strain>
    </source>
</reference>
<dbReference type="EMBL" id="LCUC01000220">
    <property type="protein sequence ID" value="KKY33985.1"/>
    <property type="molecule type" value="Genomic_DNA"/>
</dbReference>
<sequence>MNQFYSNTIPAAAALKARTVKESDERIEQVLVLQKDLDNYSAASAANAEKAERLVELFEAEGLVTRMVEAYYRAAVEYNGVGSAGEAIRFAKLCIEEGEVLESSIRPFMDNMRELIRDPSAHWTWRFRLSHR</sequence>
<proteinExistence type="predicted"/>
<dbReference type="InterPro" id="IPR053185">
    <property type="entry name" value="SET_domain_protein"/>
</dbReference>
<keyword evidence="2" id="KW-1185">Reference proteome</keyword>
<accession>A0A0G2I1L7</accession>